<sequence length="240" mass="26219">MLGKTALIIGATGAVGKFLLQELLSSPAYSRVGEFGRRVTSFEHITTGQEKLIQRVIDFENLGASRLKEGKWDVVFVTFGTQRGKVGGDAAFEKIDREYVVNVAREAMNDDPSVSQRVVYVSSAGANPESHFLYPRSKGLTELGLAELGYKETIIFRPAALTHAERSERRLMESVAISLLNIRKSWVRKYSVPCPTLATALKNAGALNGATLQQYATKDADVPFTLVDNGAIRPLADVTL</sequence>
<evidence type="ECO:0000256" key="2">
    <source>
        <dbReference type="ARBA" id="ARBA00006617"/>
    </source>
</evidence>
<comment type="subcellular location">
    <subcellularLocation>
        <location evidence="1">Mitochondrion outer membrane</location>
        <topology evidence="1">Peripheral membrane protein</topology>
    </subcellularLocation>
</comment>
<gene>
    <name evidence="3" type="ORF">GFSPODELE1_LOCUS7715</name>
</gene>
<evidence type="ECO:0000256" key="1">
    <source>
        <dbReference type="ARBA" id="ARBA00004450"/>
    </source>
</evidence>
<dbReference type="Proteomes" id="UP001497453">
    <property type="component" value="Chromosome 5"/>
</dbReference>
<evidence type="ECO:0000313" key="4">
    <source>
        <dbReference type="Proteomes" id="UP001497453"/>
    </source>
</evidence>
<proteinExistence type="inferred from homology"/>
<name>A0ABP1DQZ8_9APHY</name>
<accession>A0ABP1DQZ8</accession>
<reference evidence="4" key="1">
    <citation type="submission" date="2024-04" db="EMBL/GenBank/DDBJ databases">
        <authorList>
            <person name="Shaw F."/>
            <person name="Minotto A."/>
        </authorList>
    </citation>
    <scope>NUCLEOTIDE SEQUENCE [LARGE SCALE GENOMIC DNA]</scope>
</reference>
<dbReference type="Gene3D" id="3.40.50.720">
    <property type="entry name" value="NAD(P)-binding Rossmann-like Domain"/>
    <property type="match status" value="1"/>
</dbReference>
<organism evidence="3 4">
    <name type="scientific">Somion occarium</name>
    <dbReference type="NCBI Taxonomy" id="3059160"/>
    <lineage>
        <taxon>Eukaryota</taxon>
        <taxon>Fungi</taxon>
        <taxon>Dikarya</taxon>
        <taxon>Basidiomycota</taxon>
        <taxon>Agaricomycotina</taxon>
        <taxon>Agaricomycetes</taxon>
        <taxon>Polyporales</taxon>
        <taxon>Cerrenaceae</taxon>
        <taxon>Somion</taxon>
    </lineage>
</organism>
<protein>
    <recommendedName>
        <fullName evidence="5">NAD(P)-binding domain-containing protein</fullName>
    </recommendedName>
</protein>
<evidence type="ECO:0000313" key="3">
    <source>
        <dbReference type="EMBL" id="CAL1710215.1"/>
    </source>
</evidence>
<evidence type="ECO:0008006" key="5">
    <source>
        <dbReference type="Google" id="ProtNLM"/>
    </source>
</evidence>
<dbReference type="SUPFAM" id="SSF51735">
    <property type="entry name" value="NAD(P)-binding Rossmann-fold domains"/>
    <property type="match status" value="1"/>
</dbReference>
<keyword evidence="4" id="KW-1185">Reference proteome</keyword>
<dbReference type="PANTHER" id="PTHR14097:SF7">
    <property type="entry name" value="OXIDOREDUCTASE HTATIP2"/>
    <property type="match status" value="1"/>
</dbReference>
<comment type="similarity">
    <text evidence="2">Belongs to the FMP52 family.</text>
</comment>
<dbReference type="PANTHER" id="PTHR14097">
    <property type="entry name" value="OXIDOREDUCTASE HTATIP2"/>
    <property type="match status" value="1"/>
</dbReference>
<dbReference type="EMBL" id="OZ037948">
    <property type="protein sequence ID" value="CAL1710215.1"/>
    <property type="molecule type" value="Genomic_DNA"/>
</dbReference>
<dbReference type="InterPro" id="IPR036291">
    <property type="entry name" value="NAD(P)-bd_dom_sf"/>
</dbReference>